<keyword evidence="7" id="KW-0539">Nucleus</keyword>
<dbReference type="PANTHER" id="PTHR24379">
    <property type="entry name" value="KRAB AND ZINC FINGER DOMAIN-CONTAINING"/>
    <property type="match status" value="1"/>
</dbReference>
<proteinExistence type="predicted"/>
<feature type="domain" description="C2H2-type" evidence="11">
    <location>
        <begin position="139"/>
        <end position="167"/>
    </location>
</feature>
<evidence type="ECO:0000256" key="2">
    <source>
        <dbReference type="ARBA" id="ARBA00022723"/>
    </source>
</evidence>
<keyword evidence="10" id="KW-1133">Transmembrane helix</keyword>
<evidence type="ECO:0000256" key="4">
    <source>
        <dbReference type="ARBA" id="ARBA00022771"/>
    </source>
</evidence>
<keyword evidence="5" id="KW-0862">Zinc</keyword>
<keyword evidence="4 8" id="KW-0863">Zinc-finger</keyword>
<dbReference type="Gene3D" id="3.30.160.60">
    <property type="entry name" value="Classic Zinc Finger"/>
    <property type="match status" value="5"/>
</dbReference>
<dbReference type="PROSITE" id="PS00028">
    <property type="entry name" value="ZINC_FINGER_C2H2_1"/>
    <property type="match status" value="5"/>
</dbReference>
<dbReference type="GO" id="GO:0008270">
    <property type="term" value="F:zinc ion binding"/>
    <property type="evidence" value="ECO:0007669"/>
    <property type="project" value="UniProtKB-KW"/>
</dbReference>
<comment type="caution">
    <text evidence="12">The sequence shown here is derived from an EMBL/GenBank/DDBJ whole genome shotgun (WGS) entry which is preliminary data.</text>
</comment>
<evidence type="ECO:0000313" key="12">
    <source>
        <dbReference type="EMBL" id="CAH1786594.1"/>
    </source>
</evidence>
<feature type="transmembrane region" description="Helical" evidence="10">
    <location>
        <begin position="12"/>
        <end position="33"/>
    </location>
</feature>
<dbReference type="InterPro" id="IPR036236">
    <property type="entry name" value="Znf_C2H2_sf"/>
</dbReference>
<keyword evidence="3" id="KW-0677">Repeat</keyword>
<keyword evidence="6" id="KW-0238">DNA-binding</keyword>
<keyword evidence="13" id="KW-1185">Reference proteome</keyword>
<reference evidence="12" key="1">
    <citation type="submission" date="2022-03" db="EMBL/GenBank/DDBJ databases">
        <authorList>
            <person name="Martin C."/>
        </authorList>
    </citation>
    <scope>NUCLEOTIDE SEQUENCE</scope>
</reference>
<evidence type="ECO:0000256" key="10">
    <source>
        <dbReference type="SAM" id="Phobius"/>
    </source>
</evidence>
<evidence type="ECO:0000256" key="6">
    <source>
        <dbReference type="ARBA" id="ARBA00023125"/>
    </source>
</evidence>
<dbReference type="AlphaFoldDB" id="A0A8S4P1W3"/>
<keyword evidence="10" id="KW-0812">Transmembrane</keyword>
<evidence type="ECO:0000256" key="5">
    <source>
        <dbReference type="ARBA" id="ARBA00022833"/>
    </source>
</evidence>
<dbReference type="FunFam" id="3.30.160.60:FF:000446">
    <property type="entry name" value="Zinc finger protein"/>
    <property type="match status" value="1"/>
</dbReference>
<accession>A0A8S4P1W3</accession>
<keyword evidence="2" id="KW-0479">Metal-binding</keyword>
<feature type="domain" description="C2H2-type" evidence="11">
    <location>
        <begin position="287"/>
        <end position="316"/>
    </location>
</feature>
<dbReference type="GO" id="GO:0003677">
    <property type="term" value="F:DNA binding"/>
    <property type="evidence" value="ECO:0007669"/>
    <property type="project" value="UniProtKB-KW"/>
</dbReference>
<protein>
    <recommendedName>
        <fullName evidence="11">C2H2-type domain-containing protein</fullName>
    </recommendedName>
</protein>
<dbReference type="PROSITE" id="PS50157">
    <property type="entry name" value="ZINC_FINGER_C2H2_2"/>
    <property type="match status" value="4"/>
</dbReference>
<sequence length="322" mass="37753">MCDTVYLCISSWVWLLFFLTLCFFVFTILHVYLPYTLFCPYIHCIKFFLFHLFADGILVVNNSDKLVFKCMGCPEEFSGFQQFKRHSYKLHKVVMKCKLCGDKFDSKAKYTYHVLRKHYNVSPLEMNLKVQPANKRKDTPCPYCGKVFRNSTVMGYHVKKYHTKEVQAKCSTCKTEFFDVHLFKSHFLNNTKCAKSRPKKFRYIVCDLCGMMKTTPKDLRAHMAWVHDREESKCDICHKLLKSKPALQLHLQLKHNKTHLCTDCGMTFGTVYILREHMRIHTGDKPYKCKTCDIAFTHRGSLSKHHQSKGHKEKAAKELASL</sequence>
<feature type="compositionally biased region" description="Basic residues" evidence="9">
    <location>
        <begin position="303"/>
        <end position="312"/>
    </location>
</feature>
<dbReference type="Pfam" id="PF00096">
    <property type="entry name" value="zf-C2H2"/>
    <property type="match status" value="2"/>
</dbReference>
<evidence type="ECO:0000313" key="13">
    <source>
        <dbReference type="Proteomes" id="UP000749559"/>
    </source>
</evidence>
<dbReference type="Proteomes" id="UP000749559">
    <property type="component" value="Unassembled WGS sequence"/>
</dbReference>
<evidence type="ECO:0000259" key="11">
    <source>
        <dbReference type="PROSITE" id="PS50157"/>
    </source>
</evidence>
<dbReference type="PANTHER" id="PTHR24379:SF121">
    <property type="entry name" value="C2H2-TYPE DOMAIN-CONTAINING PROTEIN"/>
    <property type="match status" value="1"/>
</dbReference>
<feature type="domain" description="C2H2-type" evidence="11">
    <location>
        <begin position="259"/>
        <end position="286"/>
    </location>
</feature>
<dbReference type="GO" id="GO:0005634">
    <property type="term" value="C:nucleus"/>
    <property type="evidence" value="ECO:0007669"/>
    <property type="project" value="UniProtKB-SubCell"/>
</dbReference>
<feature type="domain" description="C2H2-type" evidence="11">
    <location>
        <begin position="95"/>
        <end position="123"/>
    </location>
</feature>
<dbReference type="SUPFAM" id="SSF57667">
    <property type="entry name" value="beta-beta-alpha zinc fingers"/>
    <property type="match status" value="3"/>
</dbReference>
<keyword evidence="10" id="KW-0472">Membrane</keyword>
<evidence type="ECO:0000256" key="8">
    <source>
        <dbReference type="PROSITE-ProRule" id="PRU00042"/>
    </source>
</evidence>
<dbReference type="InterPro" id="IPR013087">
    <property type="entry name" value="Znf_C2H2_type"/>
</dbReference>
<dbReference type="EMBL" id="CAIIXF020000006">
    <property type="protein sequence ID" value="CAH1786594.1"/>
    <property type="molecule type" value="Genomic_DNA"/>
</dbReference>
<feature type="compositionally biased region" description="Basic and acidic residues" evidence="9">
    <location>
        <begin position="313"/>
        <end position="322"/>
    </location>
</feature>
<dbReference type="SMART" id="SM00355">
    <property type="entry name" value="ZnF_C2H2"/>
    <property type="match status" value="7"/>
</dbReference>
<evidence type="ECO:0000256" key="3">
    <source>
        <dbReference type="ARBA" id="ARBA00022737"/>
    </source>
</evidence>
<comment type="subcellular location">
    <subcellularLocation>
        <location evidence="1">Nucleus</location>
    </subcellularLocation>
</comment>
<organism evidence="12 13">
    <name type="scientific">Owenia fusiformis</name>
    <name type="common">Polychaete worm</name>
    <dbReference type="NCBI Taxonomy" id="6347"/>
    <lineage>
        <taxon>Eukaryota</taxon>
        <taxon>Metazoa</taxon>
        <taxon>Spiralia</taxon>
        <taxon>Lophotrochozoa</taxon>
        <taxon>Annelida</taxon>
        <taxon>Polychaeta</taxon>
        <taxon>Sedentaria</taxon>
        <taxon>Canalipalpata</taxon>
        <taxon>Sabellida</taxon>
        <taxon>Oweniida</taxon>
        <taxon>Oweniidae</taxon>
        <taxon>Owenia</taxon>
    </lineage>
</organism>
<evidence type="ECO:0000256" key="1">
    <source>
        <dbReference type="ARBA" id="ARBA00004123"/>
    </source>
</evidence>
<feature type="region of interest" description="Disordered" evidence="9">
    <location>
        <begin position="303"/>
        <end position="322"/>
    </location>
</feature>
<dbReference type="OrthoDB" id="3437960at2759"/>
<evidence type="ECO:0000256" key="9">
    <source>
        <dbReference type="SAM" id="MobiDB-lite"/>
    </source>
</evidence>
<evidence type="ECO:0000256" key="7">
    <source>
        <dbReference type="ARBA" id="ARBA00023242"/>
    </source>
</evidence>
<gene>
    <name evidence="12" type="ORF">OFUS_LOCUS12460</name>
</gene>
<name>A0A8S4P1W3_OWEFU</name>
<dbReference type="FunFam" id="3.30.160.60:FF:001004">
    <property type="entry name" value="Zinc finger protein 426"/>
    <property type="match status" value="1"/>
</dbReference>